<dbReference type="EMBL" id="JAINUY010000003">
    <property type="protein sequence ID" value="MBZ4035461.1"/>
    <property type="molecule type" value="Genomic_DNA"/>
</dbReference>
<comment type="caution">
    <text evidence="1">The sequence shown here is derived from an EMBL/GenBank/DDBJ whole genome shotgun (WGS) entry which is preliminary data.</text>
</comment>
<reference evidence="1 2" key="1">
    <citation type="journal article" date="2023" name="Antonie Van Leeuwenhoek">
        <title>Flavobacterium potami sp. nov., a multi-metal resistance genes harbouring bacterium isolated from shallow river silt.</title>
        <authorList>
            <person name="Li S."/>
            <person name="Mao S."/>
            <person name="Mu W."/>
            <person name="Guo B."/>
            <person name="Li C."/>
            <person name="Zhu Q."/>
            <person name="Hou X."/>
            <person name="Zhao Y."/>
            <person name="Wei S."/>
            <person name="Liu H."/>
            <person name="Liu A."/>
        </authorList>
    </citation>
    <scope>NUCLEOTIDE SEQUENCE [LARGE SCALE GENOMIC DNA]</scope>
    <source>
        <strain evidence="1 2">17A</strain>
    </source>
</reference>
<evidence type="ECO:0000313" key="1">
    <source>
        <dbReference type="EMBL" id="MBZ4035461.1"/>
    </source>
</evidence>
<name>A0A9X1HB00_9FLAO</name>
<accession>A0A9X1HB00</accession>
<organism evidence="1 2">
    <name type="scientific">Flavobacterium potami</name>
    <dbReference type="NCBI Taxonomy" id="2872310"/>
    <lineage>
        <taxon>Bacteria</taxon>
        <taxon>Pseudomonadati</taxon>
        <taxon>Bacteroidota</taxon>
        <taxon>Flavobacteriia</taxon>
        <taxon>Flavobacteriales</taxon>
        <taxon>Flavobacteriaceae</taxon>
        <taxon>Flavobacterium</taxon>
    </lineage>
</organism>
<keyword evidence="2" id="KW-1185">Reference proteome</keyword>
<dbReference type="RefSeq" id="WP_223706087.1">
    <property type="nucleotide sequence ID" value="NZ_JAINUY010000003.1"/>
</dbReference>
<proteinExistence type="predicted"/>
<evidence type="ECO:0000313" key="2">
    <source>
        <dbReference type="Proteomes" id="UP001139366"/>
    </source>
</evidence>
<gene>
    <name evidence="1" type="ORF">K6T82_11835</name>
</gene>
<sequence>MKNLQTNKNENKMVCNNRLSVCAGDNNELIFRKTYVGDWGDWDEKPDTTFKDQNNYLDENTTLATAV</sequence>
<dbReference type="Proteomes" id="UP001139366">
    <property type="component" value="Unassembled WGS sequence"/>
</dbReference>
<protein>
    <submittedName>
        <fullName evidence="1">Uncharacterized protein</fullName>
    </submittedName>
</protein>
<dbReference type="AlphaFoldDB" id="A0A9X1HB00"/>